<keyword evidence="8 11" id="KW-0675">Receptor</keyword>
<dbReference type="InterPro" id="IPR017452">
    <property type="entry name" value="GPCR_Rhodpsn_7TM"/>
</dbReference>
<dbReference type="FunCoup" id="L5JXC9">
    <property type="interactions" value="220"/>
</dbReference>
<name>L5JXC9_PTEAL</name>
<dbReference type="PANTHER" id="PTHR24238:SF74">
    <property type="entry name" value="PROKINETICIN RECEPTOR 2"/>
    <property type="match status" value="1"/>
</dbReference>
<feature type="transmembrane region" description="Helical" evidence="12">
    <location>
        <begin position="209"/>
        <end position="233"/>
    </location>
</feature>
<evidence type="ECO:0000256" key="4">
    <source>
        <dbReference type="ARBA" id="ARBA00022989"/>
    </source>
</evidence>
<evidence type="ECO:0000256" key="1">
    <source>
        <dbReference type="ARBA" id="ARBA00004651"/>
    </source>
</evidence>
<dbReference type="CDD" id="cd15204">
    <property type="entry name" value="7tmA_prokineticin-R"/>
    <property type="match status" value="1"/>
</dbReference>
<feature type="transmembrane region" description="Helical" evidence="12">
    <location>
        <begin position="429"/>
        <end position="449"/>
    </location>
</feature>
<dbReference type="SUPFAM" id="SSF81321">
    <property type="entry name" value="Family A G protein-coupled receptor-like"/>
    <property type="match status" value="1"/>
</dbReference>
<evidence type="ECO:0000313" key="14">
    <source>
        <dbReference type="EMBL" id="ELK03985.1"/>
    </source>
</evidence>
<gene>
    <name evidence="14" type="ORF">PAL_GLEAN10024095</name>
</gene>
<keyword evidence="10 11" id="KW-0807">Transducer</keyword>
<dbReference type="GO" id="GO:0005886">
    <property type="term" value="C:plasma membrane"/>
    <property type="evidence" value="ECO:0007669"/>
    <property type="project" value="UniProtKB-SubCell"/>
</dbReference>
<keyword evidence="3 11" id="KW-0812">Transmembrane</keyword>
<feature type="transmembrane region" description="Helical" evidence="12">
    <location>
        <begin position="378"/>
        <end position="399"/>
    </location>
</feature>
<proteinExistence type="inferred from homology"/>
<evidence type="ECO:0000256" key="3">
    <source>
        <dbReference type="ARBA" id="ARBA00022692"/>
    </source>
</evidence>
<dbReference type="AlphaFoldDB" id="L5JXC9"/>
<evidence type="ECO:0000256" key="2">
    <source>
        <dbReference type="ARBA" id="ARBA00022475"/>
    </source>
</evidence>
<dbReference type="Gene3D" id="1.20.1070.10">
    <property type="entry name" value="Rhodopsin 7-helix transmembrane proteins"/>
    <property type="match status" value="1"/>
</dbReference>
<keyword evidence="6 12" id="KW-0472">Membrane</keyword>
<dbReference type="PANTHER" id="PTHR24238">
    <property type="entry name" value="G-PROTEIN COUPLED RECEPTOR"/>
    <property type="match status" value="1"/>
</dbReference>
<organism evidence="14 15">
    <name type="scientific">Pteropus alecto</name>
    <name type="common">Black flying fox</name>
    <dbReference type="NCBI Taxonomy" id="9402"/>
    <lineage>
        <taxon>Eukaryota</taxon>
        <taxon>Metazoa</taxon>
        <taxon>Chordata</taxon>
        <taxon>Craniata</taxon>
        <taxon>Vertebrata</taxon>
        <taxon>Euteleostomi</taxon>
        <taxon>Mammalia</taxon>
        <taxon>Eutheria</taxon>
        <taxon>Laurasiatheria</taxon>
        <taxon>Chiroptera</taxon>
        <taxon>Yinpterochiroptera</taxon>
        <taxon>Pteropodoidea</taxon>
        <taxon>Pteropodidae</taxon>
        <taxon>Pteropodinae</taxon>
        <taxon>Pteropus</taxon>
    </lineage>
</organism>
<dbReference type="Pfam" id="PF00001">
    <property type="entry name" value="7tm_1"/>
    <property type="match status" value="1"/>
</dbReference>
<keyword evidence="2" id="KW-1003">Cell membrane</keyword>
<evidence type="ECO:0000256" key="5">
    <source>
        <dbReference type="ARBA" id="ARBA00023040"/>
    </source>
</evidence>
<sequence>MCQALGWTARVWFTGRLRHTEHKSLPQDKTACPCENGFGDFQVRGLPKQGECSALEERAYCIPAIGLHCSWLTCCHRSLGRSSLGKLSEDPRVDFPLTDLMLPLPHALGSSVCGIQDGVLSLPNDVGRVLGSLIQSRRSGPRVLRPREPSPASFTMATQNVNTSFAPNFNLPQDHASLLPFNFSYGDYDLPLDEDEDMTKTWTFFAAKIVIGVALAGIMLVCGIGNFVFIAALARYKKLRNLTNLLIANLAISDFLVAIVCCPFEMDYYVVRQLSWKHGHVLCASVNYLRTMSLYVSTNALLAIAIDRYLAIVHPLKPRMNYQTASFLIALVWMVSILIAIPSAYFATETVLFIVKNQEKIFCGQIWPVDQQLYYKSYFLFIFCIEFVGPVVTMTLCYARISCELWFKTVPGFQTEQIRKRLRCRRKTVLVLMCILTAYVLCWAPFYGFTIVRDFFPTVFVKEKHYLTAFYIVECIAMSNSMINTVCFVTVKNNTMKYFKKMMRLHWRPSHHGSKSSAELDLKTSGMPATEEVDCIRLK</sequence>
<dbReference type="GO" id="GO:0008188">
    <property type="term" value="F:neuropeptide receptor activity"/>
    <property type="evidence" value="ECO:0007669"/>
    <property type="project" value="TreeGrafter"/>
</dbReference>
<feature type="transmembrane region" description="Helical" evidence="12">
    <location>
        <begin position="245"/>
        <end position="266"/>
    </location>
</feature>
<comment type="subcellular location">
    <subcellularLocation>
        <location evidence="1">Cell membrane</location>
        <topology evidence="1">Multi-pass membrane protein</topology>
    </subcellularLocation>
</comment>
<accession>L5JXC9</accession>
<evidence type="ECO:0000256" key="6">
    <source>
        <dbReference type="ARBA" id="ARBA00023136"/>
    </source>
</evidence>
<dbReference type="PROSITE" id="PS50262">
    <property type="entry name" value="G_PROTEIN_RECEP_F1_2"/>
    <property type="match status" value="1"/>
</dbReference>
<feature type="transmembrane region" description="Helical" evidence="12">
    <location>
        <begin position="327"/>
        <end position="347"/>
    </location>
</feature>
<protein>
    <submittedName>
        <fullName evidence="14">Prokineticin receptor 2</fullName>
    </submittedName>
</protein>
<keyword evidence="4 12" id="KW-1133">Transmembrane helix</keyword>
<evidence type="ECO:0000256" key="8">
    <source>
        <dbReference type="ARBA" id="ARBA00023170"/>
    </source>
</evidence>
<dbReference type="STRING" id="9402.L5JXC9"/>
<evidence type="ECO:0000256" key="12">
    <source>
        <dbReference type="SAM" id="Phobius"/>
    </source>
</evidence>
<evidence type="ECO:0000259" key="13">
    <source>
        <dbReference type="PROSITE" id="PS50262"/>
    </source>
</evidence>
<dbReference type="EMBL" id="KB031072">
    <property type="protein sequence ID" value="ELK03985.1"/>
    <property type="molecule type" value="Genomic_DNA"/>
</dbReference>
<keyword evidence="5 11" id="KW-0297">G-protein coupled receptor</keyword>
<evidence type="ECO:0000256" key="11">
    <source>
        <dbReference type="RuleBase" id="RU000688"/>
    </source>
</evidence>
<feature type="transmembrane region" description="Helical" evidence="12">
    <location>
        <begin position="469"/>
        <end position="491"/>
    </location>
</feature>
<feature type="domain" description="G-protein coupled receptors family 1 profile" evidence="13">
    <location>
        <begin position="225"/>
        <end position="488"/>
    </location>
</feature>
<dbReference type="FunFam" id="1.20.1070.10:FF:000069">
    <property type="entry name" value="Prokineticin receptor 2"/>
    <property type="match status" value="1"/>
</dbReference>
<keyword evidence="15" id="KW-1185">Reference proteome</keyword>
<comment type="similarity">
    <text evidence="11">Belongs to the G-protein coupled receptor 1 family.</text>
</comment>
<evidence type="ECO:0000313" key="15">
    <source>
        <dbReference type="Proteomes" id="UP000010552"/>
    </source>
</evidence>
<keyword evidence="7" id="KW-1015">Disulfide bond</keyword>
<evidence type="ECO:0000256" key="9">
    <source>
        <dbReference type="ARBA" id="ARBA00023180"/>
    </source>
</evidence>
<dbReference type="InterPro" id="IPR000276">
    <property type="entry name" value="GPCR_Rhodpsn"/>
</dbReference>
<dbReference type="InParanoid" id="L5JXC9"/>
<dbReference type="eggNOG" id="KOG3656">
    <property type="taxonomic scope" value="Eukaryota"/>
</dbReference>
<evidence type="ECO:0000256" key="10">
    <source>
        <dbReference type="ARBA" id="ARBA00023224"/>
    </source>
</evidence>
<dbReference type="Proteomes" id="UP000010552">
    <property type="component" value="Unassembled WGS sequence"/>
</dbReference>
<dbReference type="PROSITE" id="PS00237">
    <property type="entry name" value="G_PROTEIN_RECEP_F1_1"/>
    <property type="match status" value="1"/>
</dbReference>
<keyword evidence="9" id="KW-0325">Glycoprotein</keyword>
<feature type="transmembrane region" description="Helical" evidence="12">
    <location>
        <begin position="286"/>
        <end position="306"/>
    </location>
</feature>
<reference evidence="15" key="1">
    <citation type="journal article" date="2013" name="Science">
        <title>Comparative analysis of bat genomes provides insight into the evolution of flight and immunity.</title>
        <authorList>
            <person name="Zhang G."/>
            <person name="Cowled C."/>
            <person name="Shi Z."/>
            <person name="Huang Z."/>
            <person name="Bishop-Lilly K.A."/>
            <person name="Fang X."/>
            <person name="Wynne J.W."/>
            <person name="Xiong Z."/>
            <person name="Baker M.L."/>
            <person name="Zhao W."/>
            <person name="Tachedjian M."/>
            <person name="Zhu Y."/>
            <person name="Zhou P."/>
            <person name="Jiang X."/>
            <person name="Ng J."/>
            <person name="Yang L."/>
            <person name="Wu L."/>
            <person name="Xiao J."/>
            <person name="Feng Y."/>
            <person name="Chen Y."/>
            <person name="Sun X."/>
            <person name="Zhang Y."/>
            <person name="Marsh G.A."/>
            <person name="Crameri G."/>
            <person name="Broder C.C."/>
            <person name="Frey K.G."/>
            <person name="Wang L.F."/>
            <person name="Wang J."/>
        </authorList>
    </citation>
    <scope>NUCLEOTIDE SEQUENCE [LARGE SCALE GENOMIC DNA]</scope>
</reference>
<evidence type="ECO:0000256" key="7">
    <source>
        <dbReference type="ARBA" id="ARBA00023157"/>
    </source>
</evidence>
<dbReference type="PRINTS" id="PR00237">
    <property type="entry name" value="GPCRRHODOPSN"/>
</dbReference>